<protein>
    <recommendedName>
        <fullName evidence="2">Cyclic nucleotide-binding domain-containing protein</fullName>
    </recommendedName>
</protein>
<dbReference type="KEGG" id="gtt:GUITHDRAFT_111384"/>
<accession>L1J327</accession>
<dbReference type="CDD" id="cd00038">
    <property type="entry name" value="CAP_ED"/>
    <property type="match status" value="1"/>
</dbReference>
<dbReference type="HOGENOM" id="CLU_1279785_0_0_1"/>
<name>L1J327_GUITC</name>
<dbReference type="RefSeq" id="XP_005829692.1">
    <property type="nucleotide sequence ID" value="XM_005829635.1"/>
</dbReference>
<dbReference type="SUPFAM" id="SSF51206">
    <property type="entry name" value="cAMP-binding domain-like"/>
    <property type="match status" value="1"/>
</dbReference>
<evidence type="ECO:0000313" key="4">
    <source>
        <dbReference type="EnsemblProtists" id="EKX42712"/>
    </source>
</evidence>
<dbReference type="EnsemblProtists" id="EKX42712">
    <property type="protein sequence ID" value="EKX42712"/>
    <property type="gene ID" value="GUITHDRAFT_111384"/>
</dbReference>
<proteinExistence type="predicted"/>
<evidence type="ECO:0000313" key="3">
    <source>
        <dbReference type="EMBL" id="EKX42712.1"/>
    </source>
</evidence>
<dbReference type="PROSITE" id="PS50042">
    <property type="entry name" value="CNMP_BINDING_3"/>
    <property type="match status" value="1"/>
</dbReference>
<dbReference type="GeneID" id="17299383"/>
<dbReference type="EMBL" id="JH993015">
    <property type="protein sequence ID" value="EKX42712.1"/>
    <property type="molecule type" value="Genomic_DNA"/>
</dbReference>
<evidence type="ECO:0000313" key="5">
    <source>
        <dbReference type="Proteomes" id="UP000011087"/>
    </source>
</evidence>
<dbReference type="GO" id="GO:0005829">
    <property type="term" value="C:cytosol"/>
    <property type="evidence" value="ECO:0007669"/>
    <property type="project" value="TreeGrafter"/>
</dbReference>
<dbReference type="InterPro" id="IPR014710">
    <property type="entry name" value="RmlC-like_jellyroll"/>
</dbReference>
<organism evidence="3">
    <name type="scientific">Guillardia theta (strain CCMP2712)</name>
    <name type="common">Cryptophyte</name>
    <dbReference type="NCBI Taxonomy" id="905079"/>
    <lineage>
        <taxon>Eukaryota</taxon>
        <taxon>Cryptophyceae</taxon>
        <taxon>Pyrenomonadales</taxon>
        <taxon>Geminigeraceae</taxon>
        <taxon>Guillardia</taxon>
    </lineage>
</organism>
<dbReference type="InterPro" id="IPR000595">
    <property type="entry name" value="cNMP-bd_dom"/>
</dbReference>
<sequence>MIRKNSLSDNSLQITRQNSDSSIHHKQIRSALKTKDRQSLSLQVRFDLPSDLGERPATTPCRLASSQNFSILCGTLTSNQRKVLINSMKRLKLDQGDVLFRQGDRGNTIYFIGRGACIVKRNHLDSARLNQGDYFGEVAALAYLEDKKQPSGISSEFPERCADVIVATEGCIIYELSGDDFCTIFGDNEDALSLLRQIAHERLTESPGSKMHRTSI</sequence>
<dbReference type="Pfam" id="PF00027">
    <property type="entry name" value="cNMP_binding"/>
    <property type="match status" value="1"/>
</dbReference>
<dbReference type="PaxDb" id="55529-EKX42712"/>
<gene>
    <name evidence="3" type="ORF">GUITHDRAFT_111384</name>
</gene>
<dbReference type="GO" id="GO:0005952">
    <property type="term" value="C:cAMP-dependent protein kinase complex"/>
    <property type="evidence" value="ECO:0007669"/>
    <property type="project" value="InterPro"/>
</dbReference>
<dbReference type="Gene3D" id="2.60.120.10">
    <property type="entry name" value="Jelly Rolls"/>
    <property type="match status" value="1"/>
</dbReference>
<feature type="region of interest" description="Disordered" evidence="1">
    <location>
        <begin position="1"/>
        <end position="25"/>
    </location>
</feature>
<reference evidence="4" key="3">
    <citation type="submission" date="2015-06" db="UniProtKB">
        <authorList>
            <consortium name="EnsemblProtists"/>
        </authorList>
    </citation>
    <scope>IDENTIFICATION</scope>
</reference>
<dbReference type="PANTHER" id="PTHR11635">
    <property type="entry name" value="CAMP-DEPENDENT PROTEIN KINASE REGULATORY CHAIN"/>
    <property type="match status" value="1"/>
</dbReference>
<dbReference type="Proteomes" id="UP000011087">
    <property type="component" value="Unassembled WGS sequence"/>
</dbReference>
<evidence type="ECO:0000256" key="1">
    <source>
        <dbReference type="SAM" id="MobiDB-lite"/>
    </source>
</evidence>
<dbReference type="AlphaFoldDB" id="L1J327"/>
<dbReference type="InterPro" id="IPR018490">
    <property type="entry name" value="cNMP-bd_dom_sf"/>
</dbReference>
<dbReference type="OrthoDB" id="417078at2759"/>
<feature type="compositionally biased region" description="Polar residues" evidence="1">
    <location>
        <begin position="1"/>
        <end position="21"/>
    </location>
</feature>
<reference evidence="3 5" key="1">
    <citation type="journal article" date="2012" name="Nature">
        <title>Algal genomes reveal evolutionary mosaicism and the fate of nucleomorphs.</title>
        <authorList>
            <consortium name="DOE Joint Genome Institute"/>
            <person name="Curtis B.A."/>
            <person name="Tanifuji G."/>
            <person name="Burki F."/>
            <person name="Gruber A."/>
            <person name="Irimia M."/>
            <person name="Maruyama S."/>
            <person name="Arias M.C."/>
            <person name="Ball S.G."/>
            <person name="Gile G.H."/>
            <person name="Hirakawa Y."/>
            <person name="Hopkins J.F."/>
            <person name="Kuo A."/>
            <person name="Rensing S.A."/>
            <person name="Schmutz J."/>
            <person name="Symeonidi A."/>
            <person name="Elias M."/>
            <person name="Eveleigh R.J."/>
            <person name="Herman E.K."/>
            <person name="Klute M.J."/>
            <person name="Nakayama T."/>
            <person name="Obornik M."/>
            <person name="Reyes-Prieto A."/>
            <person name="Armbrust E.V."/>
            <person name="Aves S.J."/>
            <person name="Beiko R.G."/>
            <person name="Coutinho P."/>
            <person name="Dacks J.B."/>
            <person name="Durnford D.G."/>
            <person name="Fast N.M."/>
            <person name="Green B.R."/>
            <person name="Grisdale C.J."/>
            <person name="Hempel F."/>
            <person name="Henrissat B."/>
            <person name="Hoppner M.P."/>
            <person name="Ishida K."/>
            <person name="Kim E."/>
            <person name="Koreny L."/>
            <person name="Kroth P.G."/>
            <person name="Liu Y."/>
            <person name="Malik S.B."/>
            <person name="Maier U.G."/>
            <person name="McRose D."/>
            <person name="Mock T."/>
            <person name="Neilson J.A."/>
            <person name="Onodera N.T."/>
            <person name="Poole A.M."/>
            <person name="Pritham E.J."/>
            <person name="Richards T.A."/>
            <person name="Rocap G."/>
            <person name="Roy S.W."/>
            <person name="Sarai C."/>
            <person name="Schaack S."/>
            <person name="Shirato S."/>
            <person name="Slamovits C.H."/>
            <person name="Spencer D.F."/>
            <person name="Suzuki S."/>
            <person name="Worden A.Z."/>
            <person name="Zauner S."/>
            <person name="Barry K."/>
            <person name="Bell C."/>
            <person name="Bharti A.K."/>
            <person name="Crow J.A."/>
            <person name="Grimwood J."/>
            <person name="Kramer R."/>
            <person name="Lindquist E."/>
            <person name="Lucas S."/>
            <person name="Salamov A."/>
            <person name="McFadden G.I."/>
            <person name="Lane C.E."/>
            <person name="Keeling P.J."/>
            <person name="Gray M.W."/>
            <person name="Grigoriev I.V."/>
            <person name="Archibald J.M."/>
        </authorList>
    </citation>
    <scope>NUCLEOTIDE SEQUENCE</scope>
    <source>
        <strain evidence="3 5">CCMP2712</strain>
    </source>
</reference>
<dbReference type="InterPro" id="IPR050503">
    <property type="entry name" value="cAMP-dep_PK_reg_su-like"/>
</dbReference>
<dbReference type="SMART" id="SM00100">
    <property type="entry name" value="cNMP"/>
    <property type="match status" value="1"/>
</dbReference>
<keyword evidence="5" id="KW-1185">Reference proteome</keyword>
<feature type="domain" description="Cyclic nucleotide-binding" evidence="2">
    <location>
        <begin position="72"/>
        <end position="155"/>
    </location>
</feature>
<dbReference type="PANTHER" id="PTHR11635:SF152">
    <property type="entry name" value="CAMP-DEPENDENT PROTEIN KINASE TYPE I REGULATORY SUBUNIT-RELATED"/>
    <property type="match status" value="1"/>
</dbReference>
<evidence type="ECO:0000259" key="2">
    <source>
        <dbReference type="PROSITE" id="PS50042"/>
    </source>
</evidence>
<reference evidence="5" key="2">
    <citation type="submission" date="2012-11" db="EMBL/GenBank/DDBJ databases">
        <authorList>
            <person name="Kuo A."/>
            <person name="Curtis B.A."/>
            <person name="Tanifuji G."/>
            <person name="Burki F."/>
            <person name="Gruber A."/>
            <person name="Irimia M."/>
            <person name="Maruyama S."/>
            <person name="Arias M.C."/>
            <person name="Ball S.G."/>
            <person name="Gile G.H."/>
            <person name="Hirakawa Y."/>
            <person name="Hopkins J.F."/>
            <person name="Rensing S.A."/>
            <person name="Schmutz J."/>
            <person name="Symeonidi A."/>
            <person name="Elias M."/>
            <person name="Eveleigh R.J."/>
            <person name="Herman E.K."/>
            <person name="Klute M.J."/>
            <person name="Nakayama T."/>
            <person name="Obornik M."/>
            <person name="Reyes-Prieto A."/>
            <person name="Armbrust E.V."/>
            <person name="Aves S.J."/>
            <person name="Beiko R.G."/>
            <person name="Coutinho P."/>
            <person name="Dacks J.B."/>
            <person name="Durnford D.G."/>
            <person name="Fast N.M."/>
            <person name="Green B.R."/>
            <person name="Grisdale C."/>
            <person name="Hempe F."/>
            <person name="Henrissat B."/>
            <person name="Hoppner M.P."/>
            <person name="Ishida K.-I."/>
            <person name="Kim E."/>
            <person name="Koreny L."/>
            <person name="Kroth P.G."/>
            <person name="Liu Y."/>
            <person name="Malik S.-B."/>
            <person name="Maier U.G."/>
            <person name="McRose D."/>
            <person name="Mock T."/>
            <person name="Neilson J.A."/>
            <person name="Onodera N.T."/>
            <person name="Poole A.M."/>
            <person name="Pritham E.J."/>
            <person name="Richards T.A."/>
            <person name="Rocap G."/>
            <person name="Roy S.W."/>
            <person name="Sarai C."/>
            <person name="Schaack S."/>
            <person name="Shirato S."/>
            <person name="Slamovits C.H."/>
            <person name="Spencer D.F."/>
            <person name="Suzuki S."/>
            <person name="Worden A.Z."/>
            <person name="Zauner S."/>
            <person name="Barry K."/>
            <person name="Bell C."/>
            <person name="Bharti A.K."/>
            <person name="Crow J.A."/>
            <person name="Grimwood J."/>
            <person name="Kramer R."/>
            <person name="Lindquist E."/>
            <person name="Lucas S."/>
            <person name="Salamov A."/>
            <person name="McFadden G.I."/>
            <person name="Lane C.E."/>
            <person name="Keeling P.J."/>
            <person name="Gray M.W."/>
            <person name="Grigoriev I.V."/>
            <person name="Archibald J.M."/>
        </authorList>
    </citation>
    <scope>NUCLEOTIDE SEQUENCE</scope>
    <source>
        <strain evidence="5">CCMP2712</strain>
    </source>
</reference>